<evidence type="ECO:0000256" key="4">
    <source>
        <dbReference type="ARBA" id="ARBA00022741"/>
    </source>
</evidence>
<dbReference type="AlphaFoldDB" id="A0A7X2PCK6"/>
<comment type="pathway">
    <text evidence="1 9">Amino-acid biosynthesis; L-lysine biosynthesis via DAP pathway; (S)-tetrahydrodipicolinate from L-aspartate: step 1/4.</text>
</comment>
<comment type="pathway">
    <text evidence="9">Amino-acid biosynthesis; L-methionine biosynthesis via de novo pathway; L-homoserine from L-aspartate: step 1/3.</text>
</comment>
<dbReference type="UniPathway" id="UPA00051">
    <property type="reaction ID" value="UER00462"/>
</dbReference>
<evidence type="ECO:0000259" key="10">
    <source>
        <dbReference type="Pfam" id="PF00696"/>
    </source>
</evidence>
<comment type="caution">
    <text evidence="11">The sequence shown here is derived from an EMBL/GenBank/DDBJ whole genome shotgun (WGS) entry which is preliminary data.</text>
</comment>
<dbReference type="RefSeq" id="WP_154425401.1">
    <property type="nucleotide sequence ID" value="NZ_VUNN01000011.1"/>
</dbReference>
<evidence type="ECO:0000256" key="2">
    <source>
        <dbReference type="ARBA" id="ARBA00010122"/>
    </source>
</evidence>
<dbReference type="GO" id="GO:0005829">
    <property type="term" value="C:cytosol"/>
    <property type="evidence" value="ECO:0007669"/>
    <property type="project" value="TreeGrafter"/>
</dbReference>
<dbReference type="EC" id="2.7.2.4" evidence="8"/>
<dbReference type="GO" id="GO:0009088">
    <property type="term" value="P:threonine biosynthetic process"/>
    <property type="evidence" value="ECO:0007669"/>
    <property type="project" value="UniProtKB-UniPathway"/>
</dbReference>
<dbReference type="Gene3D" id="3.30.2130.10">
    <property type="entry name" value="VC0802-like"/>
    <property type="match status" value="1"/>
</dbReference>
<evidence type="ECO:0000313" key="11">
    <source>
        <dbReference type="EMBL" id="MSU06431.1"/>
    </source>
</evidence>
<keyword evidence="12" id="KW-1185">Reference proteome</keyword>
<dbReference type="Proteomes" id="UP000460549">
    <property type="component" value="Unassembled WGS sequence"/>
</dbReference>
<dbReference type="EMBL" id="VUNN01000011">
    <property type="protein sequence ID" value="MSU06431.1"/>
    <property type="molecule type" value="Genomic_DNA"/>
</dbReference>
<dbReference type="InterPro" id="IPR045865">
    <property type="entry name" value="ACT-like_dom_sf"/>
</dbReference>
<dbReference type="PANTHER" id="PTHR21499:SF67">
    <property type="entry name" value="ASPARTOKINASE 3"/>
    <property type="match status" value="1"/>
</dbReference>
<dbReference type="InterPro" id="IPR018042">
    <property type="entry name" value="Aspartate_kinase_CS"/>
</dbReference>
<evidence type="ECO:0000256" key="6">
    <source>
        <dbReference type="ARBA" id="ARBA00022840"/>
    </source>
</evidence>
<dbReference type="Gene3D" id="3.40.1160.10">
    <property type="entry name" value="Acetylglutamate kinase-like"/>
    <property type="match status" value="1"/>
</dbReference>
<gene>
    <name evidence="11" type="ORF">FYJ80_06500</name>
</gene>
<feature type="domain" description="Aspartate/glutamate/uridylate kinase" evidence="10">
    <location>
        <begin position="1"/>
        <end position="262"/>
    </location>
</feature>
<evidence type="ECO:0000313" key="12">
    <source>
        <dbReference type="Proteomes" id="UP000460549"/>
    </source>
</evidence>
<dbReference type="GO" id="GO:0004072">
    <property type="term" value="F:aspartate kinase activity"/>
    <property type="evidence" value="ECO:0007669"/>
    <property type="project" value="UniProtKB-EC"/>
</dbReference>
<dbReference type="GO" id="GO:0009090">
    <property type="term" value="P:homoserine biosynthetic process"/>
    <property type="evidence" value="ECO:0007669"/>
    <property type="project" value="TreeGrafter"/>
</dbReference>
<evidence type="ECO:0000256" key="9">
    <source>
        <dbReference type="RuleBase" id="RU004249"/>
    </source>
</evidence>
<proteinExistence type="inferred from homology"/>
<evidence type="ECO:0000256" key="8">
    <source>
        <dbReference type="RuleBase" id="RU003448"/>
    </source>
</evidence>
<comment type="similarity">
    <text evidence="2 8">Belongs to the aspartokinase family.</text>
</comment>
<keyword evidence="4" id="KW-0547">Nucleotide-binding</keyword>
<dbReference type="InterPro" id="IPR036393">
    <property type="entry name" value="AceGlu_kinase-like_sf"/>
</dbReference>
<dbReference type="NCBIfam" id="TIGR00657">
    <property type="entry name" value="asp_kinases"/>
    <property type="match status" value="1"/>
</dbReference>
<dbReference type="GO" id="GO:0009089">
    <property type="term" value="P:lysine biosynthetic process via diaminopimelate"/>
    <property type="evidence" value="ECO:0007669"/>
    <property type="project" value="UniProtKB-UniPathway"/>
</dbReference>
<name>A0A7X2PCK6_9SPIO</name>
<keyword evidence="9" id="KW-0028">Amino-acid biosynthesis</keyword>
<dbReference type="GO" id="GO:0005524">
    <property type="term" value="F:ATP binding"/>
    <property type="evidence" value="ECO:0007669"/>
    <property type="project" value="UniProtKB-KW"/>
</dbReference>
<organism evidence="11 12">
    <name type="scientific">Bullifex porci</name>
    <dbReference type="NCBI Taxonomy" id="2606638"/>
    <lineage>
        <taxon>Bacteria</taxon>
        <taxon>Pseudomonadati</taxon>
        <taxon>Spirochaetota</taxon>
        <taxon>Spirochaetia</taxon>
        <taxon>Spirochaetales</taxon>
        <taxon>Spirochaetaceae</taxon>
        <taxon>Bullifex</taxon>
    </lineage>
</organism>
<evidence type="ECO:0000256" key="5">
    <source>
        <dbReference type="ARBA" id="ARBA00022777"/>
    </source>
</evidence>
<reference evidence="11 12" key="1">
    <citation type="submission" date="2019-08" db="EMBL/GenBank/DDBJ databases">
        <title>In-depth cultivation of the pig gut microbiome towards novel bacterial diversity and tailored functional studies.</title>
        <authorList>
            <person name="Wylensek D."/>
            <person name="Hitch T.C.A."/>
            <person name="Clavel T."/>
        </authorList>
    </citation>
    <scope>NUCLEOTIDE SEQUENCE [LARGE SCALE GENOMIC DNA]</scope>
    <source>
        <strain evidence="11 12">NM-380-WT-3C1</strain>
    </source>
</reference>
<evidence type="ECO:0000256" key="7">
    <source>
        <dbReference type="ARBA" id="ARBA00047872"/>
    </source>
</evidence>
<keyword evidence="3 8" id="KW-0808">Transferase</keyword>
<dbReference type="Pfam" id="PF00696">
    <property type="entry name" value="AA_kinase"/>
    <property type="match status" value="1"/>
</dbReference>
<comment type="catalytic activity">
    <reaction evidence="7 8">
        <text>L-aspartate + ATP = 4-phospho-L-aspartate + ADP</text>
        <dbReference type="Rhea" id="RHEA:23776"/>
        <dbReference type="ChEBI" id="CHEBI:29991"/>
        <dbReference type="ChEBI" id="CHEBI:30616"/>
        <dbReference type="ChEBI" id="CHEBI:57535"/>
        <dbReference type="ChEBI" id="CHEBI:456216"/>
        <dbReference type="EC" id="2.7.2.4"/>
    </reaction>
</comment>
<evidence type="ECO:0000256" key="1">
    <source>
        <dbReference type="ARBA" id="ARBA00004766"/>
    </source>
</evidence>
<dbReference type="PROSITE" id="PS00324">
    <property type="entry name" value="ASPARTOKINASE"/>
    <property type="match status" value="1"/>
</dbReference>
<protein>
    <recommendedName>
        <fullName evidence="8">Aspartokinase</fullName>
        <ecNumber evidence="8">2.7.2.4</ecNumber>
    </recommendedName>
</protein>
<sequence>MVVCKFGGSSVADEKQIMKVKAILENNIDRRIAIVSAPGKRNKEDRKITDMLYECNSLVQKNLSCKRVFAEIGKRYLDIAVALKLDTKKLTLALDEVRRKIDAGEGTDYAASRGEYLSGLLIAEYLGWEFVDPENYIVINSDGTVNPISYERLGTRLSTGSHYVIPGFYGATPEGRIKTFSRGGSDISGAIAARAVNADLYENWTDVSGVYAADPRIVENARVIPELTYVQVRELSDVGASVFHEEAIAPVIPVQIPINIKNTNAPEDPGTIISSSVDPRGLCGVSGKTGFSKLKLRKLMMFKKPGMRHALLTILHLYGVRPSYSIFGIDSIVWLFDSKMANDNVLKSMCERLKKDFELDDVIFERNHAIIGLVGGHMDESTAFIEAACALKDANIKVNFMNFGASRTTALIGVNEEDCTKAVQTIYNKVF</sequence>
<dbReference type="SUPFAM" id="SSF53633">
    <property type="entry name" value="Carbamate kinase-like"/>
    <property type="match status" value="1"/>
</dbReference>
<evidence type="ECO:0000256" key="3">
    <source>
        <dbReference type="ARBA" id="ARBA00022679"/>
    </source>
</evidence>
<keyword evidence="6" id="KW-0067">ATP-binding</keyword>
<keyword evidence="5 8" id="KW-0418">Kinase</keyword>
<accession>A0A7X2PCK6</accession>
<dbReference type="UniPathway" id="UPA00050">
    <property type="reaction ID" value="UER00461"/>
</dbReference>
<dbReference type="PANTHER" id="PTHR21499">
    <property type="entry name" value="ASPARTATE KINASE"/>
    <property type="match status" value="1"/>
</dbReference>
<dbReference type="InterPro" id="IPR001341">
    <property type="entry name" value="Asp_kinase"/>
</dbReference>
<dbReference type="UniPathway" id="UPA00034">
    <property type="reaction ID" value="UER00015"/>
</dbReference>
<comment type="pathway">
    <text evidence="9">Amino-acid biosynthesis; L-threonine biosynthesis; L-threonine from L-aspartate: step 1/5.</text>
</comment>
<dbReference type="SUPFAM" id="SSF55021">
    <property type="entry name" value="ACT-like"/>
    <property type="match status" value="1"/>
</dbReference>
<dbReference type="InterPro" id="IPR001048">
    <property type="entry name" value="Asp/Glu/Uridylate_kinase"/>
</dbReference>